<accession>A0A4Y9FIY6</accession>
<dbReference type="EMBL" id="SPQA01000100">
    <property type="protein sequence ID" value="TFU29091.1"/>
    <property type="molecule type" value="Genomic_DNA"/>
</dbReference>
<comment type="caution">
    <text evidence="1">The sequence shown here is derived from an EMBL/GenBank/DDBJ whole genome shotgun (WGS) entry which is preliminary data.</text>
</comment>
<dbReference type="Proteomes" id="UP000297747">
    <property type="component" value="Unassembled WGS sequence"/>
</dbReference>
<protein>
    <recommendedName>
        <fullName evidence="3">Lipase</fullName>
    </recommendedName>
</protein>
<feature type="non-terminal residue" evidence="1">
    <location>
        <position position="276"/>
    </location>
</feature>
<evidence type="ECO:0000313" key="2">
    <source>
        <dbReference type="Proteomes" id="UP000297747"/>
    </source>
</evidence>
<organism evidence="1 2">
    <name type="scientific">Streptococcus acidominimus</name>
    <dbReference type="NCBI Taxonomy" id="1326"/>
    <lineage>
        <taxon>Bacteria</taxon>
        <taxon>Bacillati</taxon>
        <taxon>Bacillota</taxon>
        <taxon>Bacilli</taxon>
        <taxon>Lactobacillales</taxon>
        <taxon>Streptococcaceae</taxon>
        <taxon>Streptococcus</taxon>
    </lineage>
</organism>
<sequence length="276" mass="30568">MTKSIDYKNLSEDVYRVDAKKTTNPIRTDDLVAGSSFQVLRVSDNQSNGMQAMAVAPVVNGVVDYDNITIAYAGTNFSDPNDRRTDLENVIQGREGLTADFRSIENIDSQVDTALEFAADIQKEYPQATLSTTGHSLGGYLALLVSVKNKWASTAFNGPSPDNMLTKEEIAWAKEHTDILVNYRNTKDWLGNYGGDPLGIARYVAPYKDAGLFDILYYHGLSTWKFDKHGNLIDKYGLVVDRQNYRAGVDIDGDGVEDIHLDPDKVDPRNLFLASG</sequence>
<evidence type="ECO:0008006" key="3">
    <source>
        <dbReference type="Google" id="ProtNLM"/>
    </source>
</evidence>
<dbReference type="AlphaFoldDB" id="A0A4Y9FIY6"/>
<evidence type="ECO:0000313" key="1">
    <source>
        <dbReference type="EMBL" id="TFU29091.1"/>
    </source>
</evidence>
<dbReference type="InterPro" id="IPR029058">
    <property type="entry name" value="AB_hydrolase_fold"/>
</dbReference>
<proteinExistence type="predicted"/>
<gene>
    <name evidence="1" type="ORF">E4U01_10480</name>
</gene>
<dbReference type="Gene3D" id="3.40.50.1820">
    <property type="entry name" value="alpha/beta hydrolase"/>
    <property type="match status" value="1"/>
</dbReference>
<dbReference type="Pfam" id="PF26363">
    <property type="entry name" value="Phospholipase-like"/>
    <property type="match status" value="1"/>
</dbReference>
<reference evidence="1 2" key="1">
    <citation type="submission" date="2019-03" db="EMBL/GenBank/DDBJ databases">
        <title>Diversity of the mouse oral microbiome.</title>
        <authorList>
            <person name="Joseph S."/>
            <person name="Aduse-Opoku J."/>
            <person name="Curtis M."/>
            <person name="Wade W."/>
            <person name="Hashim A."/>
        </authorList>
    </citation>
    <scope>NUCLEOTIDE SEQUENCE [LARGE SCALE GENOMIC DNA]</scope>
    <source>
        <strain evidence="1 2">HT4</strain>
    </source>
</reference>
<dbReference type="SUPFAM" id="SSF53474">
    <property type="entry name" value="alpha/beta-Hydrolases"/>
    <property type="match status" value="1"/>
</dbReference>
<name>A0A4Y9FIY6_STRAI</name>